<evidence type="ECO:0000256" key="1">
    <source>
        <dbReference type="ARBA" id="ARBA00012513"/>
    </source>
</evidence>
<dbReference type="SMART" id="SM00220">
    <property type="entry name" value="S_TKc"/>
    <property type="match status" value="1"/>
</dbReference>
<proteinExistence type="predicted"/>
<dbReference type="GO" id="GO:0005524">
    <property type="term" value="F:ATP binding"/>
    <property type="evidence" value="ECO:0007669"/>
    <property type="project" value="UniProtKB-UniRule"/>
</dbReference>
<dbReference type="InterPro" id="IPR017441">
    <property type="entry name" value="Protein_kinase_ATP_BS"/>
</dbReference>
<evidence type="ECO:0000256" key="8">
    <source>
        <dbReference type="ARBA" id="ARBA00048679"/>
    </source>
</evidence>
<dbReference type="EC" id="2.7.11.1" evidence="1"/>
<keyword evidence="2" id="KW-0723">Serine/threonine-protein kinase</keyword>
<dbReference type="PROSITE" id="PS50293">
    <property type="entry name" value="TPR_REGION"/>
    <property type="match status" value="1"/>
</dbReference>
<dbReference type="Pfam" id="PF13181">
    <property type="entry name" value="TPR_8"/>
    <property type="match status" value="1"/>
</dbReference>
<name>A0A951QDT6_9CYAN</name>
<evidence type="ECO:0000256" key="6">
    <source>
        <dbReference type="ARBA" id="ARBA00022840"/>
    </source>
</evidence>
<feature type="domain" description="Protein kinase" evidence="11">
    <location>
        <begin position="22"/>
        <end position="285"/>
    </location>
</feature>
<organism evidence="12 13">
    <name type="scientific">Drouetiella hepatica Uher 2000/2452</name>
    <dbReference type="NCBI Taxonomy" id="904376"/>
    <lineage>
        <taxon>Bacteria</taxon>
        <taxon>Bacillati</taxon>
        <taxon>Cyanobacteriota</taxon>
        <taxon>Cyanophyceae</taxon>
        <taxon>Oculatellales</taxon>
        <taxon>Oculatellaceae</taxon>
        <taxon>Drouetiella</taxon>
    </lineage>
</organism>
<dbReference type="SUPFAM" id="SSF56112">
    <property type="entry name" value="Protein kinase-like (PK-like)"/>
    <property type="match status" value="1"/>
</dbReference>
<evidence type="ECO:0000256" key="9">
    <source>
        <dbReference type="PROSITE-ProRule" id="PRU00339"/>
    </source>
</evidence>
<feature type="repeat" description="TPR" evidence="9">
    <location>
        <begin position="484"/>
        <end position="517"/>
    </location>
</feature>
<keyword evidence="4 10" id="KW-0547">Nucleotide-binding</keyword>
<evidence type="ECO:0000256" key="10">
    <source>
        <dbReference type="PROSITE-ProRule" id="PRU10141"/>
    </source>
</evidence>
<dbReference type="Gene3D" id="3.30.200.20">
    <property type="entry name" value="Phosphorylase Kinase, domain 1"/>
    <property type="match status" value="1"/>
</dbReference>
<dbReference type="SMART" id="SM00028">
    <property type="entry name" value="TPR"/>
    <property type="match status" value="5"/>
</dbReference>
<dbReference type="InterPro" id="IPR019734">
    <property type="entry name" value="TPR_rpt"/>
</dbReference>
<dbReference type="SUPFAM" id="SSF48452">
    <property type="entry name" value="TPR-like"/>
    <property type="match status" value="1"/>
</dbReference>
<gene>
    <name evidence="12" type="ORF">KME15_14720</name>
</gene>
<evidence type="ECO:0000259" key="11">
    <source>
        <dbReference type="PROSITE" id="PS50011"/>
    </source>
</evidence>
<dbReference type="PANTHER" id="PTHR24363:SF0">
    <property type="entry name" value="SERINE_THREONINE KINASE LIKE DOMAIN CONTAINING 1"/>
    <property type="match status" value="1"/>
</dbReference>
<keyword evidence="6 10" id="KW-0067">ATP-binding</keyword>
<dbReference type="InterPro" id="IPR011009">
    <property type="entry name" value="Kinase-like_dom_sf"/>
</dbReference>
<evidence type="ECO:0000256" key="7">
    <source>
        <dbReference type="ARBA" id="ARBA00047899"/>
    </source>
</evidence>
<dbReference type="InterPro" id="IPR011990">
    <property type="entry name" value="TPR-like_helical_dom_sf"/>
</dbReference>
<dbReference type="Gene3D" id="1.10.510.10">
    <property type="entry name" value="Transferase(Phosphotransferase) domain 1"/>
    <property type="match status" value="1"/>
</dbReference>
<dbReference type="AlphaFoldDB" id="A0A951QDT6"/>
<comment type="caution">
    <text evidence="12">The sequence shown here is derived from an EMBL/GenBank/DDBJ whole genome shotgun (WGS) entry which is preliminary data.</text>
</comment>
<feature type="repeat" description="TPR" evidence="9">
    <location>
        <begin position="552"/>
        <end position="585"/>
    </location>
</feature>
<dbReference type="EMBL" id="JAHHHD010000016">
    <property type="protein sequence ID" value="MBW4659925.1"/>
    <property type="molecule type" value="Genomic_DNA"/>
</dbReference>
<keyword evidence="3" id="KW-0808">Transferase</keyword>
<dbReference type="Proteomes" id="UP000757435">
    <property type="component" value="Unassembled WGS sequence"/>
</dbReference>
<evidence type="ECO:0000313" key="13">
    <source>
        <dbReference type="Proteomes" id="UP000757435"/>
    </source>
</evidence>
<reference evidence="12" key="1">
    <citation type="submission" date="2021-05" db="EMBL/GenBank/DDBJ databases">
        <authorList>
            <person name="Pietrasiak N."/>
            <person name="Ward R."/>
            <person name="Stajich J.E."/>
            <person name="Kurbessoian T."/>
        </authorList>
    </citation>
    <scope>NUCLEOTIDE SEQUENCE</scope>
    <source>
        <strain evidence="12">UHER 2000/2452</strain>
    </source>
</reference>
<evidence type="ECO:0000256" key="2">
    <source>
        <dbReference type="ARBA" id="ARBA00022527"/>
    </source>
</evidence>
<accession>A0A951QDT6</accession>
<dbReference type="PANTHER" id="PTHR24363">
    <property type="entry name" value="SERINE/THREONINE PROTEIN KINASE"/>
    <property type="match status" value="1"/>
</dbReference>
<dbReference type="PROSITE" id="PS50011">
    <property type="entry name" value="PROTEIN_KINASE_DOM"/>
    <property type="match status" value="1"/>
</dbReference>
<dbReference type="InterPro" id="IPR000719">
    <property type="entry name" value="Prot_kinase_dom"/>
</dbReference>
<feature type="binding site" evidence="10">
    <location>
        <position position="53"/>
    </location>
    <ligand>
        <name>ATP</name>
        <dbReference type="ChEBI" id="CHEBI:30616"/>
    </ligand>
</feature>
<evidence type="ECO:0000313" key="12">
    <source>
        <dbReference type="EMBL" id="MBW4659925.1"/>
    </source>
</evidence>
<dbReference type="Gene3D" id="1.25.40.10">
    <property type="entry name" value="Tetratricopeptide repeat domain"/>
    <property type="match status" value="2"/>
</dbReference>
<dbReference type="PROSITE" id="PS00107">
    <property type="entry name" value="PROTEIN_KINASE_ATP"/>
    <property type="match status" value="1"/>
</dbReference>
<evidence type="ECO:0000256" key="5">
    <source>
        <dbReference type="ARBA" id="ARBA00022777"/>
    </source>
</evidence>
<evidence type="ECO:0000256" key="3">
    <source>
        <dbReference type="ARBA" id="ARBA00022679"/>
    </source>
</evidence>
<dbReference type="PROSITE" id="PS50005">
    <property type="entry name" value="TPR"/>
    <property type="match status" value="4"/>
</dbReference>
<keyword evidence="9" id="KW-0802">TPR repeat</keyword>
<feature type="repeat" description="TPR" evidence="9">
    <location>
        <begin position="416"/>
        <end position="449"/>
    </location>
</feature>
<comment type="catalytic activity">
    <reaction evidence="7">
        <text>L-threonyl-[protein] + ATP = O-phospho-L-threonyl-[protein] + ADP + H(+)</text>
        <dbReference type="Rhea" id="RHEA:46608"/>
        <dbReference type="Rhea" id="RHEA-COMP:11060"/>
        <dbReference type="Rhea" id="RHEA-COMP:11605"/>
        <dbReference type="ChEBI" id="CHEBI:15378"/>
        <dbReference type="ChEBI" id="CHEBI:30013"/>
        <dbReference type="ChEBI" id="CHEBI:30616"/>
        <dbReference type="ChEBI" id="CHEBI:61977"/>
        <dbReference type="ChEBI" id="CHEBI:456216"/>
        <dbReference type="EC" id="2.7.11.1"/>
    </reaction>
</comment>
<dbReference type="GO" id="GO:0004674">
    <property type="term" value="F:protein serine/threonine kinase activity"/>
    <property type="evidence" value="ECO:0007669"/>
    <property type="project" value="UniProtKB-KW"/>
</dbReference>
<dbReference type="CDD" id="cd14014">
    <property type="entry name" value="STKc_PknB_like"/>
    <property type="match status" value="1"/>
</dbReference>
<keyword evidence="5" id="KW-0418">Kinase</keyword>
<feature type="repeat" description="TPR" evidence="9">
    <location>
        <begin position="518"/>
        <end position="551"/>
    </location>
</feature>
<sequence length="601" mass="66366">MNRFRFSQQSSEPPEAPLGGRYQLIEKLGSGGFGQTFLAQDLHLPGNPRCVIKRLQPQITDAASLQTAKRLFDTEAEVLYQLGSHDQIPHLLAHFEHQQEFYLAQELIVGQTLIPELMAVQPWTEDQTIAFLRDLLGVLNFVHQQNVIHRDIKPANLVRRERDRKIVLIDFGAVKQVSTSLTHANGVSQTIAIGTQGYMPSEQLAGMPRFSSDIYAVGMVAIQTLTGMSPQSFRPDPQTHEIQWQHLAPQVSPALIAVLDRMIRYDFRARYPSAAVALAAIEQLIDGSAATHALDQTSFPIEKSVPPPSLDASTTLPWKNNLLPPPPNALSQAITQPLLAPDKPIESAPMKLKGWLSMLTTLGQGQTLRRVLVSIAALGVVATVIQVASSLQPIAQLPAQSPSPSASPSPDPVAQASALLAQADQLRSQSQFQQAIERYQQASALNPKLPEAHWGRCYSLNTLEKFTEAITACDAALKIKPTYAEAWWSKGYALDRQQQDPQALESYEQAIALKPDFAEAWSNKGTALLQLDRSTEAIAAFDQATRLKPNFAEAWSNRGAALWSLQRFDEAIVSVDRALQVQPDYKDALSLRQQMRQRLGR</sequence>
<protein>
    <recommendedName>
        <fullName evidence="1">non-specific serine/threonine protein kinase</fullName>
        <ecNumber evidence="1">2.7.11.1</ecNumber>
    </recommendedName>
</protein>
<evidence type="ECO:0000256" key="4">
    <source>
        <dbReference type="ARBA" id="ARBA00022741"/>
    </source>
</evidence>
<comment type="catalytic activity">
    <reaction evidence="8">
        <text>L-seryl-[protein] + ATP = O-phospho-L-seryl-[protein] + ADP + H(+)</text>
        <dbReference type="Rhea" id="RHEA:17989"/>
        <dbReference type="Rhea" id="RHEA-COMP:9863"/>
        <dbReference type="Rhea" id="RHEA-COMP:11604"/>
        <dbReference type="ChEBI" id="CHEBI:15378"/>
        <dbReference type="ChEBI" id="CHEBI:29999"/>
        <dbReference type="ChEBI" id="CHEBI:30616"/>
        <dbReference type="ChEBI" id="CHEBI:83421"/>
        <dbReference type="ChEBI" id="CHEBI:456216"/>
        <dbReference type="EC" id="2.7.11.1"/>
    </reaction>
</comment>
<reference evidence="12" key="2">
    <citation type="journal article" date="2022" name="Microbiol. Resour. Announc.">
        <title>Metagenome Sequencing to Explore Phylogenomics of Terrestrial Cyanobacteria.</title>
        <authorList>
            <person name="Ward R.D."/>
            <person name="Stajich J.E."/>
            <person name="Johansen J.R."/>
            <person name="Huntemann M."/>
            <person name="Clum A."/>
            <person name="Foster B."/>
            <person name="Foster B."/>
            <person name="Roux S."/>
            <person name="Palaniappan K."/>
            <person name="Varghese N."/>
            <person name="Mukherjee S."/>
            <person name="Reddy T.B.K."/>
            <person name="Daum C."/>
            <person name="Copeland A."/>
            <person name="Chen I.A."/>
            <person name="Ivanova N.N."/>
            <person name="Kyrpides N.C."/>
            <person name="Shapiro N."/>
            <person name="Eloe-Fadrosh E.A."/>
            <person name="Pietrasiak N."/>
        </authorList>
    </citation>
    <scope>NUCLEOTIDE SEQUENCE</scope>
    <source>
        <strain evidence="12">UHER 2000/2452</strain>
    </source>
</reference>
<dbReference type="Pfam" id="PF13432">
    <property type="entry name" value="TPR_16"/>
    <property type="match status" value="2"/>
</dbReference>
<dbReference type="Pfam" id="PF00069">
    <property type="entry name" value="Pkinase"/>
    <property type="match status" value="1"/>
</dbReference>